<protein>
    <recommendedName>
        <fullName evidence="3">Glycosyl transferase family 1 domain-containing protein</fullName>
    </recommendedName>
</protein>
<feature type="transmembrane region" description="Helical" evidence="1">
    <location>
        <begin position="15"/>
        <end position="34"/>
    </location>
</feature>
<keyword evidence="1" id="KW-0812">Transmembrane</keyword>
<evidence type="ECO:0000313" key="2">
    <source>
        <dbReference type="EMBL" id="KKL73022.1"/>
    </source>
</evidence>
<reference evidence="2" key="1">
    <citation type="journal article" date="2015" name="Nature">
        <title>Complex archaea that bridge the gap between prokaryotes and eukaryotes.</title>
        <authorList>
            <person name="Spang A."/>
            <person name="Saw J.H."/>
            <person name="Jorgensen S.L."/>
            <person name="Zaremba-Niedzwiedzka K."/>
            <person name="Martijn J."/>
            <person name="Lind A.E."/>
            <person name="van Eijk R."/>
            <person name="Schleper C."/>
            <person name="Guy L."/>
            <person name="Ettema T.J."/>
        </authorList>
    </citation>
    <scope>NUCLEOTIDE SEQUENCE</scope>
</reference>
<dbReference type="PANTHER" id="PTHR39662">
    <property type="entry name" value="DUF354 DOMAIN-CONTAINING PROTEIN-RELATED"/>
    <property type="match status" value="1"/>
</dbReference>
<name>A0A0F9HD22_9ZZZZ</name>
<accession>A0A0F9HD22</accession>
<feature type="non-terminal residue" evidence="2">
    <location>
        <position position="1"/>
    </location>
</feature>
<dbReference type="AlphaFoldDB" id="A0A0F9HD22"/>
<dbReference type="Pfam" id="PF04007">
    <property type="entry name" value="DUF354"/>
    <property type="match status" value="1"/>
</dbReference>
<dbReference type="SUPFAM" id="SSF53756">
    <property type="entry name" value="UDP-Glycosyltransferase/glycogen phosphorylase"/>
    <property type="match status" value="1"/>
</dbReference>
<proteinExistence type="predicted"/>
<evidence type="ECO:0008006" key="3">
    <source>
        <dbReference type="Google" id="ProtNLM"/>
    </source>
</evidence>
<dbReference type="InterPro" id="IPR007152">
    <property type="entry name" value="DUF354"/>
</dbReference>
<keyword evidence="1" id="KW-0472">Membrane</keyword>
<dbReference type="EMBL" id="LAZR01025089">
    <property type="protein sequence ID" value="KKL73022.1"/>
    <property type="molecule type" value="Genomic_DNA"/>
</dbReference>
<organism evidence="2">
    <name type="scientific">marine sediment metagenome</name>
    <dbReference type="NCBI Taxonomy" id="412755"/>
    <lineage>
        <taxon>unclassified sequences</taxon>
        <taxon>metagenomes</taxon>
        <taxon>ecological metagenomes</taxon>
    </lineage>
</organism>
<keyword evidence="1" id="KW-1133">Transmembrane helix</keyword>
<comment type="caution">
    <text evidence="2">The sequence shown here is derived from an EMBL/GenBank/DDBJ whole genome shotgun (WGS) entry which is preliminary data.</text>
</comment>
<gene>
    <name evidence="2" type="ORF">LCGC14_2079040</name>
</gene>
<dbReference type="PANTHER" id="PTHR39662:SF1">
    <property type="entry name" value="DUF354 DOMAIN-CONTAINING PROTEIN"/>
    <property type="match status" value="1"/>
</dbReference>
<sequence>TYRFYRIAKKFRPSVLMGLMGITIAPVGKLLGIPSLVFSDTENAKLANFIAYHLCTTYITPNCFERKKWKKNLRYNGYHELTYLHPNYFIPNEKILQEFEIQKNEKFILIRFVSWGASHDIGHHGIIEKMKIKAIEEFSKYGKVLVSSEEKLPLKLDKYKIKGPQEKIHHLIKFATLLYGESATMASEAAILGTYAIFLDNEGRGYTNDQEKRFNLVFNFSETMEDQKKSINKGIEILMNNKAKTEALKKSMELLDKTIDVTKLIVRIVLLINKSILKKN</sequence>
<evidence type="ECO:0000256" key="1">
    <source>
        <dbReference type="SAM" id="Phobius"/>
    </source>
</evidence>